<protein>
    <recommendedName>
        <fullName evidence="9">CRISPR-associated endoribonuclease Cas2</fullName>
        <ecNumber evidence="9">3.1.-.-</ecNumber>
    </recommendedName>
</protein>
<proteinExistence type="inferred from homology"/>
<keyword evidence="5 9" id="KW-0255">Endonuclease</keyword>
<dbReference type="PANTHER" id="PTHR34405:SF3">
    <property type="entry name" value="CRISPR-ASSOCIATED ENDORIBONUCLEASE CAS2 3"/>
    <property type="match status" value="1"/>
</dbReference>
<dbReference type="GO" id="GO:0016787">
    <property type="term" value="F:hydrolase activity"/>
    <property type="evidence" value="ECO:0007669"/>
    <property type="project" value="UniProtKB-KW"/>
</dbReference>
<evidence type="ECO:0000256" key="7">
    <source>
        <dbReference type="ARBA" id="ARBA00022842"/>
    </source>
</evidence>
<evidence type="ECO:0000256" key="4">
    <source>
        <dbReference type="ARBA" id="ARBA00022723"/>
    </source>
</evidence>
<dbReference type="AlphaFoldDB" id="A0A3A4QRX4"/>
<evidence type="ECO:0000256" key="6">
    <source>
        <dbReference type="ARBA" id="ARBA00022801"/>
    </source>
</evidence>
<dbReference type="Pfam" id="PF09827">
    <property type="entry name" value="CRISPR_Cas2"/>
    <property type="match status" value="1"/>
</dbReference>
<dbReference type="Gene3D" id="3.30.70.240">
    <property type="match status" value="1"/>
</dbReference>
<dbReference type="Proteomes" id="UP000266426">
    <property type="component" value="Unassembled WGS sequence"/>
</dbReference>
<dbReference type="NCBIfam" id="TIGR01573">
    <property type="entry name" value="cas2"/>
    <property type="match status" value="1"/>
</dbReference>
<organism evidence="10 11">
    <name type="scientific">Candidatus Auribacter fodinae</name>
    <dbReference type="NCBI Taxonomy" id="2093366"/>
    <lineage>
        <taxon>Bacteria</taxon>
        <taxon>Pseudomonadati</taxon>
        <taxon>Candidatus Auribacterota</taxon>
        <taxon>Candidatus Auribacteria</taxon>
        <taxon>Candidatus Auribacterales</taxon>
        <taxon>Candidatus Auribacteraceae</taxon>
        <taxon>Candidatus Auribacter</taxon>
    </lineage>
</organism>
<evidence type="ECO:0000256" key="2">
    <source>
        <dbReference type="ARBA" id="ARBA00009959"/>
    </source>
</evidence>
<reference evidence="10 11" key="1">
    <citation type="journal article" date="2017" name="ISME J.">
        <title>Energy and carbon metabolisms in a deep terrestrial subsurface fluid microbial community.</title>
        <authorList>
            <person name="Momper L."/>
            <person name="Jungbluth S.P."/>
            <person name="Lee M.D."/>
            <person name="Amend J.P."/>
        </authorList>
    </citation>
    <scope>NUCLEOTIDE SEQUENCE [LARGE SCALE GENOMIC DNA]</scope>
    <source>
        <strain evidence="10">SURF_26</strain>
    </source>
</reference>
<evidence type="ECO:0000256" key="9">
    <source>
        <dbReference type="HAMAP-Rule" id="MF_01471"/>
    </source>
</evidence>
<comment type="function">
    <text evidence="9">CRISPR (clustered regularly interspaced short palindromic repeat), is an adaptive immune system that provides protection against mobile genetic elements (viruses, transposable elements and conjugative plasmids). CRISPR clusters contain sequences complementary to antecedent mobile elements and target invading nucleic acids. CRISPR clusters are transcribed and processed into CRISPR RNA (crRNA). Functions as a ssRNA-specific endoribonuclease. Involved in the integration of spacer DNA into the CRISPR cassette.</text>
</comment>
<keyword evidence="3 9" id="KW-0540">Nuclease</keyword>
<dbReference type="GO" id="GO:0046872">
    <property type="term" value="F:metal ion binding"/>
    <property type="evidence" value="ECO:0007669"/>
    <property type="project" value="UniProtKB-UniRule"/>
</dbReference>
<feature type="binding site" evidence="9">
    <location>
        <position position="8"/>
    </location>
    <ligand>
        <name>Mg(2+)</name>
        <dbReference type="ChEBI" id="CHEBI:18420"/>
        <note>catalytic</note>
    </ligand>
</feature>
<evidence type="ECO:0000313" key="11">
    <source>
        <dbReference type="Proteomes" id="UP000266426"/>
    </source>
</evidence>
<dbReference type="HAMAP" id="MF_01471">
    <property type="entry name" value="Cas2"/>
    <property type="match status" value="1"/>
</dbReference>
<dbReference type="EC" id="3.1.-.-" evidence="9"/>
<dbReference type="InterPro" id="IPR021127">
    <property type="entry name" value="CRISPR_associated_Cas2"/>
</dbReference>
<accession>A0A3A4QRX4</accession>
<evidence type="ECO:0000256" key="5">
    <source>
        <dbReference type="ARBA" id="ARBA00022759"/>
    </source>
</evidence>
<dbReference type="GO" id="GO:0043571">
    <property type="term" value="P:maintenance of CRISPR repeat elements"/>
    <property type="evidence" value="ECO:0007669"/>
    <property type="project" value="UniProtKB-UniRule"/>
</dbReference>
<dbReference type="CDD" id="cd09725">
    <property type="entry name" value="Cas2_I_II_III"/>
    <property type="match status" value="1"/>
</dbReference>
<dbReference type="GO" id="GO:0004521">
    <property type="term" value="F:RNA endonuclease activity"/>
    <property type="evidence" value="ECO:0007669"/>
    <property type="project" value="InterPro"/>
</dbReference>
<dbReference type="InterPro" id="IPR019199">
    <property type="entry name" value="Virulence_VapD/CRISPR_Cas2"/>
</dbReference>
<dbReference type="PANTHER" id="PTHR34405">
    <property type="entry name" value="CRISPR-ASSOCIATED ENDORIBONUCLEASE CAS2"/>
    <property type="match status" value="1"/>
</dbReference>
<sequence length="100" mass="11432">MLYWLIYDISSNSKRLKVSEKCKDYGLYRVQKSAFLGDLSKNKAEMLLEEVQDIMAESEGDCVFMFPACKGCFSSRAIIGEFNESLIEEKEFVFLACSSQ</sequence>
<evidence type="ECO:0000256" key="3">
    <source>
        <dbReference type="ARBA" id="ARBA00022722"/>
    </source>
</evidence>
<comment type="caution">
    <text evidence="10">The sequence shown here is derived from an EMBL/GenBank/DDBJ whole genome shotgun (WGS) entry which is preliminary data.</text>
</comment>
<comment type="subunit">
    <text evidence="9">Homodimer, forms a heterotetramer with a Cas1 homodimer.</text>
</comment>
<evidence type="ECO:0000256" key="1">
    <source>
        <dbReference type="ARBA" id="ARBA00001946"/>
    </source>
</evidence>
<keyword evidence="6 9" id="KW-0378">Hydrolase</keyword>
<dbReference type="SUPFAM" id="SSF143430">
    <property type="entry name" value="TTP0101/SSO1404-like"/>
    <property type="match status" value="1"/>
</dbReference>
<evidence type="ECO:0000313" key="10">
    <source>
        <dbReference type="EMBL" id="RJP56750.1"/>
    </source>
</evidence>
<keyword evidence="8 9" id="KW-0051">Antiviral defense</keyword>
<evidence type="ECO:0000256" key="8">
    <source>
        <dbReference type="ARBA" id="ARBA00023118"/>
    </source>
</evidence>
<name>A0A3A4QRX4_9BACT</name>
<gene>
    <name evidence="9 10" type="primary">cas2</name>
    <name evidence="10" type="ORF">C4541_11500</name>
</gene>
<comment type="similarity">
    <text evidence="2 9">Belongs to the CRISPR-associated endoribonuclease Cas2 protein family.</text>
</comment>
<dbReference type="GO" id="GO:0051607">
    <property type="term" value="P:defense response to virus"/>
    <property type="evidence" value="ECO:0007669"/>
    <property type="project" value="UniProtKB-UniRule"/>
</dbReference>
<keyword evidence="7 9" id="KW-0460">Magnesium</keyword>
<comment type="cofactor">
    <cofactor evidence="1 9">
        <name>Mg(2+)</name>
        <dbReference type="ChEBI" id="CHEBI:18420"/>
    </cofactor>
</comment>
<keyword evidence="4 9" id="KW-0479">Metal-binding</keyword>
<dbReference type="EMBL" id="QZJZ01000091">
    <property type="protein sequence ID" value="RJP56750.1"/>
    <property type="molecule type" value="Genomic_DNA"/>
</dbReference>